<keyword evidence="1" id="KW-0732">Signal</keyword>
<dbReference type="InterPro" id="IPR012334">
    <property type="entry name" value="Pectin_lyas_fold"/>
</dbReference>
<sequence length="449" mass="48863">MKILKNRFLLGILCLAMIGKLSAQEQENPNTTPNFANQGREWFVSATNGSGQLGTKERPAKDLGNIIHHLKPNDVIRIAAGTYLSRGASGSDEINVPVTIIGGYNESFTARDPWGDHKTIFTGTNDYQKSTDPRIYIRTDQQRESNGQLSQGGTIVVDGIIVDNGPRNRYHENKGLAIRRKADPRTNQNPSPGSGGIVIVASKFTNVAVQNCIVMNTAPSEGALSVRVFQGGKGIIRNNLTINNTGYGIHARTGYTGSNPELVPKFLIANNTSLFNWKHDPIATYGGDALALDQYLTAKIENNVFGFGHMGGILNKGAKIELNNNLFTGNAKYDYIEKGAAMRVDAILDEAILVDFNSDGNETQLIEIPMAERWANIYANRVELTRESVDAAVTVSNSGANQLRSMLGLNVQGSTVEMDAEIHLPHLKLEEALPVGQNAWNGKGCFNPR</sequence>
<dbReference type="Gene3D" id="2.160.20.10">
    <property type="entry name" value="Single-stranded right-handed beta-helix, Pectin lyase-like"/>
    <property type="match status" value="1"/>
</dbReference>
<dbReference type="InterPro" id="IPR011050">
    <property type="entry name" value="Pectin_lyase_fold/virulence"/>
</dbReference>
<feature type="signal peptide" evidence="1">
    <location>
        <begin position="1"/>
        <end position="23"/>
    </location>
</feature>
<dbReference type="RefSeq" id="WP_139162800.1">
    <property type="nucleotide sequence ID" value="NZ_FNAC01000045.1"/>
</dbReference>
<protein>
    <submittedName>
        <fullName evidence="2">Right handed beta helix region</fullName>
    </submittedName>
</protein>
<keyword evidence="3" id="KW-1185">Reference proteome</keyword>
<name>A0A1G6WKB7_9BACT</name>
<dbReference type="SUPFAM" id="SSF51126">
    <property type="entry name" value="Pectin lyase-like"/>
    <property type="match status" value="1"/>
</dbReference>
<gene>
    <name evidence="2" type="ORF">SAMN04488104_104511</name>
</gene>
<dbReference type="EMBL" id="FNAC01000045">
    <property type="protein sequence ID" value="SDD66133.1"/>
    <property type="molecule type" value="Genomic_DNA"/>
</dbReference>
<accession>A0A1G6WKB7</accession>
<dbReference type="OrthoDB" id="1119199at2"/>
<dbReference type="Proteomes" id="UP000199060">
    <property type="component" value="Unassembled WGS sequence"/>
</dbReference>
<evidence type="ECO:0000313" key="2">
    <source>
        <dbReference type="EMBL" id="SDD66133.1"/>
    </source>
</evidence>
<evidence type="ECO:0000313" key="3">
    <source>
        <dbReference type="Proteomes" id="UP000199060"/>
    </source>
</evidence>
<feature type="chain" id="PRO_5011545820" evidence="1">
    <location>
        <begin position="24"/>
        <end position="449"/>
    </location>
</feature>
<dbReference type="STRING" id="686796.SAMN04488104_104511"/>
<reference evidence="3" key="1">
    <citation type="submission" date="2016-10" db="EMBL/GenBank/DDBJ databases">
        <authorList>
            <person name="Varghese N."/>
            <person name="Submissions S."/>
        </authorList>
    </citation>
    <scope>NUCLEOTIDE SEQUENCE [LARGE SCALE GENOMIC DNA]</scope>
    <source>
        <strain evidence="3">DSM 23095</strain>
    </source>
</reference>
<proteinExistence type="predicted"/>
<evidence type="ECO:0000256" key="1">
    <source>
        <dbReference type="SAM" id="SignalP"/>
    </source>
</evidence>
<dbReference type="AlphaFoldDB" id="A0A1G6WKB7"/>
<organism evidence="2 3">
    <name type="scientific">Algoriphagus faecimaris</name>
    <dbReference type="NCBI Taxonomy" id="686796"/>
    <lineage>
        <taxon>Bacteria</taxon>
        <taxon>Pseudomonadati</taxon>
        <taxon>Bacteroidota</taxon>
        <taxon>Cytophagia</taxon>
        <taxon>Cytophagales</taxon>
        <taxon>Cyclobacteriaceae</taxon>
        <taxon>Algoriphagus</taxon>
    </lineage>
</organism>